<dbReference type="NCBIfam" id="TIGR03975">
    <property type="entry name" value="rSAM_ocin_1"/>
    <property type="match status" value="1"/>
</dbReference>
<evidence type="ECO:0000313" key="7">
    <source>
        <dbReference type="EMBL" id="BCJ64073.1"/>
    </source>
</evidence>
<dbReference type="InterPro" id="IPR007197">
    <property type="entry name" value="rSAM"/>
</dbReference>
<evidence type="ECO:0000256" key="4">
    <source>
        <dbReference type="ARBA" id="ARBA00023004"/>
    </source>
</evidence>
<accession>A0A810MWT0</accession>
<keyword evidence="8" id="KW-1185">Reference proteome</keyword>
<dbReference type="SFLD" id="SFLDS00029">
    <property type="entry name" value="Radical_SAM"/>
    <property type="match status" value="1"/>
</dbReference>
<feature type="domain" description="B12-binding" evidence="6">
    <location>
        <begin position="73"/>
        <end position="209"/>
    </location>
</feature>
<sequence length="609" mass="67127">MTICLAAMPWQSLDCPSLPLGLLKAITAAGGRPAPATYHGGTRWAEFLLAATDGEIGPAEYTDVAESGLFHGLGDWVFAGVLHGDDEFGVAQLRRYAADHDVDIGVVTRMRPYAAAFVEAAAREILATNPTLVGFSTTFMQNAPSLATARRLRELAPDLTIVFGGGNCDGAMGSAMHRNFPFIDHVIRGEGEIAFPALLDAIDGKIPFADVPGLSWRDGDRRHDNPQGSLVPPGLIPVPDFDDWFELMADSPVNEYVEPKLVLEGARGCWWGEKHHCTFCGLNGTGMQFRAKAPDALIAELTTLVSRHQTLDVIMVDNIIDNRYFRDVLPRVADLDWDLRIHYEVKSNLRPDEIEALRRAGVTHVQPGIESLVSPVLKLMDKGVTGVRNVRTLRDCESAALTVTWNWLYGFPTERGADYQAILRQVPALIHLQPPAGLARILLERFSPYFENRLLGFPERRPARLYDHVYALPADQLTDMVYLFDTDPAGLSDTDAEPLAKLIDLWTDGYSSSSLQVVSEDDEEIVIADRRVGWPEREHHIVGAPFVAAYRELGNGRTAKALAARLAGYGLPADRVDAWLRELSEHGLVFTEQDHWIALATTTEPLKVG</sequence>
<dbReference type="GO" id="GO:0031419">
    <property type="term" value="F:cobalamin binding"/>
    <property type="evidence" value="ECO:0007669"/>
    <property type="project" value="InterPro"/>
</dbReference>
<dbReference type="GO" id="GO:0046872">
    <property type="term" value="F:metal ion binding"/>
    <property type="evidence" value="ECO:0007669"/>
    <property type="project" value="UniProtKB-KW"/>
</dbReference>
<evidence type="ECO:0000256" key="1">
    <source>
        <dbReference type="ARBA" id="ARBA00001966"/>
    </source>
</evidence>
<evidence type="ECO:0000256" key="2">
    <source>
        <dbReference type="ARBA" id="ARBA00022691"/>
    </source>
</evidence>
<dbReference type="SMART" id="SM00729">
    <property type="entry name" value="Elp3"/>
    <property type="match status" value="1"/>
</dbReference>
<dbReference type="KEGG" id="pry:Prubr_10940"/>
<dbReference type="RefSeq" id="WP_212822215.1">
    <property type="nucleotide sequence ID" value="NZ_AP023359.1"/>
</dbReference>
<evidence type="ECO:0000256" key="3">
    <source>
        <dbReference type="ARBA" id="ARBA00022723"/>
    </source>
</evidence>
<dbReference type="InterPro" id="IPR006638">
    <property type="entry name" value="Elp3/MiaA/NifB-like_rSAM"/>
</dbReference>
<dbReference type="GO" id="GO:0051536">
    <property type="term" value="F:iron-sulfur cluster binding"/>
    <property type="evidence" value="ECO:0007669"/>
    <property type="project" value="UniProtKB-KW"/>
</dbReference>
<keyword evidence="3" id="KW-0479">Metal-binding</keyword>
<dbReference type="SFLD" id="SFLDF00324">
    <property type="entry name" value="bacteriocin_maturation"/>
    <property type="match status" value="1"/>
</dbReference>
<dbReference type="GO" id="GO:0005829">
    <property type="term" value="C:cytosol"/>
    <property type="evidence" value="ECO:0007669"/>
    <property type="project" value="TreeGrafter"/>
</dbReference>
<dbReference type="Gene3D" id="3.40.50.280">
    <property type="entry name" value="Cobalamin-binding domain"/>
    <property type="match status" value="1"/>
</dbReference>
<dbReference type="InterPro" id="IPR058240">
    <property type="entry name" value="rSAM_sf"/>
</dbReference>
<gene>
    <name evidence="7" type="ORF">Prubr_10940</name>
</gene>
<dbReference type="SFLD" id="SFLDG01082">
    <property type="entry name" value="B12-binding_domain_containing"/>
    <property type="match status" value="1"/>
</dbReference>
<proteinExistence type="predicted"/>
<dbReference type="SUPFAM" id="SSF102114">
    <property type="entry name" value="Radical SAM enzymes"/>
    <property type="match status" value="1"/>
</dbReference>
<protein>
    <submittedName>
        <fullName evidence="7">RiPP maturation radical SAM protein 1</fullName>
    </submittedName>
</protein>
<evidence type="ECO:0000313" key="8">
    <source>
        <dbReference type="Proteomes" id="UP000680866"/>
    </source>
</evidence>
<dbReference type="PANTHER" id="PTHR43409:SF7">
    <property type="entry name" value="BLL1977 PROTEIN"/>
    <property type="match status" value="1"/>
</dbReference>
<dbReference type="InterPro" id="IPR023404">
    <property type="entry name" value="rSAM_horseshoe"/>
</dbReference>
<dbReference type="EMBL" id="AP023359">
    <property type="protein sequence ID" value="BCJ64073.1"/>
    <property type="molecule type" value="Genomic_DNA"/>
</dbReference>
<dbReference type="Pfam" id="PF04055">
    <property type="entry name" value="Radical_SAM"/>
    <property type="match status" value="1"/>
</dbReference>
<reference evidence="7" key="1">
    <citation type="submission" date="2020-08" db="EMBL/GenBank/DDBJ databases">
        <title>Whole genome shotgun sequence of Polymorphospora rubra NBRC 101157.</title>
        <authorList>
            <person name="Komaki H."/>
            <person name="Tamura T."/>
        </authorList>
    </citation>
    <scope>NUCLEOTIDE SEQUENCE</scope>
    <source>
        <strain evidence="7">NBRC 101157</strain>
    </source>
</reference>
<dbReference type="Gene3D" id="3.80.30.20">
    <property type="entry name" value="tm_1862 like domain"/>
    <property type="match status" value="1"/>
</dbReference>
<dbReference type="AlphaFoldDB" id="A0A810MWT0"/>
<keyword evidence="4" id="KW-0408">Iron</keyword>
<dbReference type="InterPro" id="IPR023984">
    <property type="entry name" value="rSAM_ocin_1"/>
</dbReference>
<comment type="cofactor">
    <cofactor evidence="1">
        <name>[4Fe-4S] cluster</name>
        <dbReference type="ChEBI" id="CHEBI:49883"/>
    </cofactor>
</comment>
<dbReference type="InterPro" id="IPR051198">
    <property type="entry name" value="BchE-like"/>
</dbReference>
<keyword evidence="5" id="KW-0411">Iron-sulfur</keyword>
<dbReference type="GO" id="GO:0003824">
    <property type="term" value="F:catalytic activity"/>
    <property type="evidence" value="ECO:0007669"/>
    <property type="project" value="InterPro"/>
</dbReference>
<name>A0A810MWT0_9ACTN</name>
<keyword evidence="2" id="KW-0949">S-adenosyl-L-methionine</keyword>
<organism evidence="7 8">
    <name type="scientific">Polymorphospora rubra</name>
    <dbReference type="NCBI Taxonomy" id="338584"/>
    <lineage>
        <taxon>Bacteria</taxon>
        <taxon>Bacillati</taxon>
        <taxon>Actinomycetota</taxon>
        <taxon>Actinomycetes</taxon>
        <taxon>Micromonosporales</taxon>
        <taxon>Micromonosporaceae</taxon>
        <taxon>Polymorphospora</taxon>
    </lineage>
</organism>
<dbReference type="PANTHER" id="PTHR43409">
    <property type="entry name" value="ANAEROBIC MAGNESIUM-PROTOPORPHYRIN IX MONOMETHYL ESTER CYCLASE-RELATED"/>
    <property type="match status" value="1"/>
</dbReference>
<dbReference type="CDD" id="cd02068">
    <property type="entry name" value="radical_SAM_B12_BD"/>
    <property type="match status" value="1"/>
</dbReference>
<evidence type="ECO:0000256" key="5">
    <source>
        <dbReference type="ARBA" id="ARBA00023014"/>
    </source>
</evidence>
<dbReference type="Pfam" id="PF02310">
    <property type="entry name" value="B12-binding"/>
    <property type="match status" value="1"/>
</dbReference>
<dbReference type="PROSITE" id="PS51332">
    <property type="entry name" value="B12_BINDING"/>
    <property type="match status" value="1"/>
</dbReference>
<evidence type="ECO:0000259" key="6">
    <source>
        <dbReference type="PROSITE" id="PS51332"/>
    </source>
</evidence>
<dbReference type="Proteomes" id="UP000680866">
    <property type="component" value="Chromosome"/>
</dbReference>
<dbReference type="InterPro" id="IPR006158">
    <property type="entry name" value="Cobalamin-bd"/>
</dbReference>